<comment type="caution">
    <text evidence="2">The sequence shown here is derived from an EMBL/GenBank/DDBJ whole genome shotgun (WGS) entry which is preliminary data.</text>
</comment>
<proteinExistence type="predicted"/>
<evidence type="ECO:0000313" key="2">
    <source>
        <dbReference type="EMBL" id="GAA0650740.1"/>
    </source>
</evidence>
<dbReference type="Proteomes" id="UP001500724">
    <property type="component" value="Unassembled WGS sequence"/>
</dbReference>
<evidence type="ECO:0000313" key="3">
    <source>
        <dbReference type="Proteomes" id="UP001500724"/>
    </source>
</evidence>
<accession>A0ABN1HID7</accession>
<feature type="compositionally biased region" description="Pro residues" evidence="1">
    <location>
        <begin position="127"/>
        <end position="136"/>
    </location>
</feature>
<sequence length="136" mass="14143">MPGGVVCTYVHAYDLSRRQPLPSVPAPVGPVRDARRCPSATPIYDALYAEYVESRRSLPGDRSGEERLGFESFGSLAHRTGSYGGHGSGSIGGSLGGGAYSAYSAGANSARQGGAGPQPQWQRVPAGLPPMPRRGL</sequence>
<dbReference type="EMBL" id="BAAAGU010000029">
    <property type="protein sequence ID" value="GAA0650740.1"/>
    <property type="molecule type" value="Genomic_DNA"/>
</dbReference>
<feature type="region of interest" description="Disordered" evidence="1">
    <location>
        <begin position="102"/>
        <end position="136"/>
    </location>
</feature>
<organism evidence="2 3">
    <name type="scientific">Streptomyces thermocarboxydovorans</name>
    <dbReference type="NCBI Taxonomy" id="59298"/>
    <lineage>
        <taxon>Bacteria</taxon>
        <taxon>Bacillati</taxon>
        <taxon>Actinomycetota</taxon>
        <taxon>Actinomycetes</taxon>
        <taxon>Kitasatosporales</taxon>
        <taxon>Streptomycetaceae</taxon>
        <taxon>Streptomyces</taxon>
    </lineage>
</organism>
<gene>
    <name evidence="2" type="ORF">GCM10009535_31050</name>
</gene>
<reference evidence="2 3" key="1">
    <citation type="journal article" date="2019" name="Int. J. Syst. Evol. Microbiol.">
        <title>The Global Catalogue of Microorganisms (GCM) 10K type strain sequencing project: providing services to taxonomists for standard genome sequencing and annotation.</title>
        <authorList>
            <consortium name="The Broad Institute Genomics Platform"/>
            <consortium name="The Broad Institute Genome Sequencing Center for Infectious Disease"/>
            <person name="Wu L."/>
            <person name="Ma J."/>
        </authorList>
    </citation>
    <scope>NUCLEOTIDE SEQUENCE [LARGE SCALE GENOMIC DNA]</scope>
    <source>
        <strain evidence="2 3">JCM 10367</strain>
    </source>
</reference>
<keyword evidence="3" id="KW-1185">Reference proteome</keyword>
<evidence type="ECO:0000256" key="1">
    <source>
        <dbReference type="SAM" id="MobiDB-lite"/>
    </source>
</evidence>
<name>A0ABN1HID7_9ACTN</name>
<protein>
    <submittedName>
        <fullName evidence="2">Uncharacterized protein</fullName>
    </submittedName>
</protein>